<dbReference type="PANTHER" id="PTHR21666:SF285">
    <property type="entry name" value="M23 FAMILY METALLOPEPTIDASE"/>
    <property type="match status" value="1"/>
</dbReference>
<dbReference type="Proteomes" id="UP000194911">
    <property type="component" value="Unassembled WGS sequence"/>
</dbReference>
<dbReference type="InterPro" id="IPR016047">
    <property type="entry name" value="M23ase_b-sheet_dom"/>
</dbReference>
<dbReference type="CDD" id="cd12797">
    <property type="entry name" value="M23_peptidase"/>
    <property type="match status" value="1"/>
</dbReference>
<evidence type="ECO:0000256" key="1">
    <source>
        <dbReference type="SAM" id="Phobius"/>
    </source>
</evidence>
<reference evidence="3 4" key="1">
    <citation type="submission" date="2016-10" db="EMBL/GenBank/DDBJ databases">
        <title>Comparative genomics of Bacillus thuringiensis reveals a path to pathogens against multiple invertebrate hosts.</title>
        <authorList>
            <person name="Zheng J."/>
            <person name="Gao Q."/>
            <person name="Liu H."/>
            <person name="Peng D."/>
            <person name="Ruan L."/>
            <person name="Sun M."/>
        </authorList>
    </citation>
    <scope>NUCLEOTIDE SEQUENCE [LARGE SCALE GENOMIC DNA]</scope>
    <source>
        <strain evidence="3">BGSC 4CE1</strain>
    </source>
</reference>
<evidence type="ECO:0000313" key="4">
    <source>
        <dbReference type="Proteomes" id="UP000194911"/>
    </source>
</evidence>
<evidence type="ECO:0000259" key="2">
    <source>
        <dbReference type="Pfam" id="PF01551"/>
    </source>
</evidence>
<sequence length="286" mass="32157">MWKKYVLVILVAFLLTSWSVIYLTNGVISVVFWWSIQAFSFVSSFILIGSVLLFVWKGIFRKRIDSMLLFIVLFSIIGAWPLGWLVNIGALAYPANVQSMNPKIVVRFPLNERALVGWGGDRLETNYHVIKPNERWAYDILIPPVEVKSNKLEDYGIFGAKVMAPASGTVVSINNNEQDLVPGLDNFQSMAGNHIYLRLDETGTFLILAHLKKGSIKVKEGQHVNEGEFLAQVGNSGSSSEPHLHIHHQRQDPSKVSMFLAEGLPLYFQTEKGAMMPERGTYMSDK</sequence>
<dbReference type="InterPro" id="IPR050570">
    <property type="entry name" value="Cell_wall_metabolism_enzyme"/>
</dbReference>
<dbReference type="GO" id="GO:0004222">
    <property type="term" value="F:metalloendopeptidase activity"/>
    <property type="evidence" value="ECO:0007669"/>
    <property type="project" value="TreeGrafter"/>
</dbReference>
<keyword evidence="1" id="KW-0472">Membrane</keyword>
<dbReference type="Pfam" id="PF01551">
    <property type="entry name" value="Peptidase_M23"/>
    <property type="match status" value="1"/>
</dbReference>
<feature type="transmembrane region" description="Helical" evidence="1">
    <location>
        <begin position="36"/>
        <end position="56"/>
    </location>
</feature>
<dbReference type="PANTHER" id="PTHR21666">
    <property type="entry name" value="PEPTIDASE-RELATED"/>
    <property type="match status" value="1"/>
</dbReference>
<keyword evidence="1" id="KW-1133">Transmembrane helix</keyword>
<evidence type="ECO:0000313" key="3">
    <source>
        <dbReference type="EMBL" id="OTY79140.1"/>
    </source>
</evidence>
<organism evidence="3 4">
    <name type="scientific">Bacillus thuringiensis serovar vazensis</name>
    <dbReference type="NCBI Taxonomy" id="180867"/>
    <lineage>
        <taxon>Bacteria</taxon>
        <taxon>Bacillati</taxon>
        <taxon>Bacillota</taxon>
        <taxon>Bacilli</taxon>
        <taxon>Bacillales</taxon>
        <taxon>Bacillaceae</taxon>
        <taxon>Bacillus</taxon>
        <taxon>Bacillus cereus group</taxon>
    </lineage>
</organism>
<dbReference type="InterPro" id="IPR011055">
    <property type="entry name" value="Dup_hybrid_motif"/>
</dbReference>
<dbReference type="SUPFAM" id="SSF51261">
    <property type="entry name" value="Duplicated hybrid motif"/>
    <property type="match status" value="1"/>
</dbReference>
<feature type="transmembrane region" description="Helical" evidence="1">
    <location>
        <begin position="68"/>
        <end position="93"/>
    </location>
</feature>
<accession>A0A243D118</accession>
<gene>
    <name evidence="3" type="ORF">BK749_06600</name>
</gene>
<dbReference type="Gene3D" id="2.70.70.10">
    <property type="entry name" value="Glucose Permease (Domain IIA)"/>
    <property type="match status" value="1"/>
</dbReference>
<keyword evidence="1" id="KW-0812">Transmembrane</keyword>
<comment type="caution">
    <text evidence="3">The sequence shown here is derived from an EMBL/GenBank/DDBJ whole genome shotgun (WGS) entry which is preliminary data.</text>
</comment>
<name>A0A243D118_BACTU</name>
<protein>
    <submittedName>
        <fullName evidence="3">Peptidase M24</fullName>
    </submittedName>
</protein>
<dbReference type="EMBL" id="NFDQ01000019">
    <property type="protein sequence ID" value="OTY79140.1"/>
    <property type="molecule type" value="Genomic_DNA"/>
</dbReference>
<dbReference type="RefSeq" id="WP_000265701.1">
    <property type="nucleotide sequence ID" value="NZ_NFDQ01000019.1"/>
</dbReference>
<feature type="domain" description="M23ase beta-sheet core" evidence="2">
    <location>
        <begin position="159"/>
        <end position="251"/>
    </location>
</feature>
<dbReference type="AlphaFoldDB" id="A0A243D118"/>
<proteinExistence type="predicted"/>